<feature type="domain" description="PpiC" evidence="7">
    <location>
        <begin position="73"/>
        <end position="164"/>
    </location>
</feature>
<comment type="catalytic activity">
    <reaction evidence="6">
        <text>[protein]-peptidylproline (omega=180) = [protein]-peptidylproline (omega=0)</text>
        <dbReference type="Rhea" id="RHEA:16237"/>
        <dbReference type="Rhea" id="RHEA-COMP:10747"/>
        <dbReference type="Rhea" id="RHEA-COMP:10748"/>
        <dbReference type="ChEBI" id="CHEBI:83833"/>
        <dbReference type="ChEBI" id="CHEBI:83834"/>
        <dbReference type="EC" id="5.2.1.8"/>
    </reaction>
</comment>
<dbReference type="InterPro" id="IPR046357">
    <property type="entry name" value="PPIase_dom_sf"/>
</dbReference>
<name>A0AB34K2X3_PRYPA</name>
<keyword evidence="5 6" id="KW-0697">Rotamase</keyword>
<evidence type="ECO:0000256" key="6">
    <source>
        <dbReference type="RuleBase" id="RU363014"/>
    </source>
</evidence>
<dbReference type="EC" id="5.2.1.8" evidence="6"/>
<dbReference type="PROSITE" id="PS01096">
    <property type="entry name" value="PPIC_PPIASE_1"/>
    <property type="match status" value="1"/>
</dbReference>
<dbReference type="PROSITE" id="PS50198">
    <property type="entry name" value="PPIC_PPIASE_2"/>
    <property type="match status" value="1"/>
</dbReference>
<evidence type="ECO:0000259" key="7">
    <source>
        <dbReference type="PROSITE" id="PS50198"/>
    </source>
</evidence>
<evidence type="ECO:0000313" key="8">
    <source>
        <dbReference type="EMBL" id="KAL1527543.1"/>
    </source>
</evidence>
<evidence type="ECO:0000256" key="5">
    <source>
        <dbReference type="PROSITE-ProRule" id="PRU00278"/>
    </source>
</evidence>
<dbReference type="Pfam" id="PF00639">
    <property type="entry name" value="Rotamase"/>
    <property type="match status" value="1"/>
</dbReference>
<proteinExistence type="inferred from homology"/>
<feature type="chain" id="PRO_5044045259" description="Peptidyl-prolyl cis-trans isomerase" evidence="6">
    <location>
        <begin position="29"/>
        <end position="172"/>
    </location>
</feature>
<accession>A0AB34K2X3</accession>
<gene>
    <name evidence="8" type="ORF">AB1Y20_008932</name>
</gene>
<dbReference type="Proteomes" id="UP001515480">
    <property type="component" value="Unassembled WGS sequence"/>
</dbReference>
<dbReference type="InterPro" id="IPR052204">
    <property type="entry name" value="PpiC/parvulin_rotamase"/>
</dbReference>
<evidence type="ECO:0000256" key="4">
    <source>
        <dbReference type="ARBA" id="ARBA00046231"/>
    </source>
</evidence>
<dbReference type="AlphaFoldDB" id="A0AB34K2X3"/>
<dbReference type="PANTHER" id="PTHR43629">
    <property type="entry name" value="PEPTIDYL-PROLYL CIS-TRANS ISOMERASE"/>
    <property type="match status" value="1"/>
</dbReference>
<dbReference type="InterPro" id="IPR000297">
    <property type="entry name" value="PPIase_PpiC"/>
</dbReference>
<feature type="signal peptide" evidence="6">
    <location>
        <begin position="1"/>
        <end position="28"/>
    </location>
</feature>
<keyword evidence="3" id="KW-0963">Cytoplasm</keyword>
<keyword evidence="9" id="KW-1185">Reference proteome</keyword>
<dbReference type="SUPFAM" id="SSF54534">
    <property type="entry name" value="FKBP-like"/>
    <property type="match status" value="1"/>
</dbReference>
<comment type="caution">
    <text evidence="8">The sequence shown here is derived from an EMBL/GenBank/DDBJ whole genome shotgun (WGS) entry which is preliminary data.</text>
</comment>
<reference evidence="8 9" key="1">
    <citation type="journal article" date="2024" name="Science">
        <title>Giant polyketide synthase enzymes in the biosynthesis of giant marine polyether toxins.</title>
        <authorList>
            <person name="Fallon T.R."/>
            <person name="Shende V.V."/>
            <person name="Wierzbicki I.H."/>
            <person name="Pendleton A.L."/>
            <person name="Watervoot N.F."/>
            <person name="Auber R.P."/>
            <person name="Gonzalez D.J."/>
            <person name="Wisecaver J.H."/>
            <person name="Moore B.S."/>
        </authorList>
    </citation>
    <scope>NUCLEOTIDE SEQUENCE [LARGE SCALE GENOMIC DNA]</scope>
    <source>
        <strain evidence="8 9">12B1</strain>
    </source>
</reference>
<evidence type="ECO:0000313" key="9">
    <source>
        <dbReference type="Proteomes" id="UP001515480"/>
    </source>
</evidence>
<evidence type="ECO:0000256" key="1">
    <source>
        <dbReference type="ARBA" id="ARBA00004496"/>
    </source>
</evidence>
<dbReference type="PANTHER" id="PTHR43629:SF2">
    <property type="entry name" value="RHODANESE-LIKE_PPIC DOMAIN-CONTAINING PROTEIN 12, CHLOROPLASTIC"/>
    <property type="match status" value="1"/>
</dbReference>
<comment type="similarity">
    <text evidence="2">Belongs to the PpiC/parvulin rotamase family.</text>
</comment>
<evidence type="ECO:0000256" key="2">
    <source>
        <dbReference type="ARBA" id="ARBA00007656"/>
    </source>
</evidence>
<dbReference type="GO" id="GO:0003755">
    <property type="term" value="F:peptidyl-prolyl cis-trans isomerase activity"/>
    <property type="evidence" value="ECO:0007669"/>
    <property type="project" value="UniProtKB-UniRule"/>
</dbReference>
<comment type="function">
    <text evidence="4">PPIases accelerate the folding of proteins. It prefers amino acid residues with hydrophobic side chains like leucine and phenylalanine in the P1 position of the peptides substrates.</text>
</comment>
<dbReference type="GO" id="GO:0005737">
    <property type="term" value="C:cytoplasm"/>
    <property type="evidence" value="ECO:0007669"/>
    <property type="project" value="UniProtKB-SubCell"/>
</dbReference>
<dbReference type="InterPro" id="IPR023058">
    <property type="entry name" value="PPIase_PpiC_CS"/>
</dbReference>
<organism evidence="8 9">
    <name type="scientific">Prymnesium parvum</name>
    <name type="common">Toxic golden alga</name>
    <dbReference type="NCBI Taxonomy" id="97485"/>
    <lineage>
        <taxon>Eukaryota</taxon>
        <taxon>Haptista</taxon>
        <taxon>Haptophyta</taxon>
        <taxon>Prymnesiophyceae</taxon>
        <taxon>Prymnesiales</taxon>
        <taxon>Prymnesiaceae</taxon>
        <taxon>Prymnesium</taxon>
    </lineage>
</organism>
<keyword evidence="5 6" id="KW-0413">Isomerase</keyword>
<comment type="subcellular location">
    <subcellularLocation>
        <location evidence="1">Cytoplasm</location>
    </subcellularLocation>
</comment>
<sequence length="172" mass="19116">MRVCRVLLCAPLLAAAAMRPLYAPLAGATPTPRAAPRPLPARRLSSPARMAGFSFVDALKGTFEKLTDFRVARASHILLKSFDQEALDRMRQWKAQIADDPVAFAEVARNFSQCPSRIKGGELGFFTRGKMVKEFDAVVFSEEPGYVYGPVRTDFGNHLIFIHSCREPRDAM</sequence>
<evidence type="ECO:0000256" key="3">
    <source>
        <dbReference type="ARBA" id="ARBA00022490"/>
    </source>
</evidence>
<dbReference type="Gene3D" id="3.10.50.40">
    <property type="match status" value="1"/>
</dbReference>
<keyword evidence="6" id="KW-0732">Signal</keyword>
<protein>
    <recommendedName>
        <fullName evidence="6">Peptidyl-prolyl cis-trans isomerase</fullName>
        <ecNumber evidence="6">5.2.1.8</ecNumber>
    </recommendedName>
</protein>
<dbReference type="EMBL" id="JBGBPQ010000002">
    <property type="protein sequence ID" value="KAL1527543.1"/>
    <property type="molecule type" value="Genomic_DNA"/>
</dbReference>